<dbReference type="InterPro" id="IPR051333">
    <property type="entry name" value="CLIP_Serine_Protease"/>
</dbReference>
<evidence type="ECO:0000256" key="5">
    <source>
        <dbReference type="ARBA" id="ARBA00055534"/>
    </source>
</evidence>
<evidence type="ECO:0000256" key="6">
    <source>
        <dbReference type="ARBA" id="ARBA00084094"/>
    </source>
</evidence>
<keyword evidence="10" id="KW-1185">Reference proteome</keyword>
<dbReference type="PROSITE" id="PS50240">
    <property type="entry name" value="TRYPSIN_DOM"/>
    <property type="match status" value="1"/>
</dbReference>
<dbReference type="FunFam" id="2.40.10.10:FF:000068">
    <property type="entry name" value="transmembrane protease serine 2"/>
    <property type="match status" value="1"/>
</dbReference>
<dbReference type="Proteomes" id="UP001153321">
    <property type="component" value="Chromosome 5"/>
</dbReference>
<dbReference type="InterPro" id="IPR001254">
    <property type="entry name" value="Trypsin_dom"/>
</dbReference>
<dbReference type="GO" id="GO:0004252">
    <property type="term" value="F:serine-type endopeptidase activity"/>
    <property type="evidence" value="ECO:0007669"/>
    <property type="project" value="InterPro"/>
</dbReference>
<dbReference type="Pfam" id="PF00089">
    <property type="entry name" value="Trypsin"/>
    <property type="match status" value="1"/>
</dbReference>
<protein>
    <recommendedName>
        <fullName evidence="8">Peptidase S1 domain-containing protein</fullName>
    </recommendedName>
</protein>
<dbReference type="GO" id="GO:0090729">
    <property type="term" value="F:toxin activity"/>
    <property type="evidence" value="ECO:0007669"/>
    <property type="project" value="UniProtKB-KW"/>
</dbReference>
<evidence type="ECO:0000313" key="10">
    <source>
        <dbReference type="Proteomes" id="UP001153321"/>
    </source>
</evidence>
<proteinExistence type="predicted"/>
<dbReference type="CDD" id="cd00190">
    <property type="entry name" value="Tryp_SPc"/>
    <property type="match status" value="1"/>
</dbReference>
<dbReference type="SMART" id="SM00020">
    <property type="entry name" value="Tryp_SPc"/>
    <property type="match status" value="1"/>
</dbReference>
<evidence type="ECO:0000313" key="9">
    <source>
        <dbReference type="EMBL" id="CAH1644697.1"/>
    </source>
</evidence>
<evidence type="ECO:0000256" key="4">
    <source>
        <dbReference type="ARBA" id="ARBA00023240"/>
    </source>
</evidence>
<sequence length="262" mass="29319">MIHIGYFVVTLLSLKIVESAIEGNAVGGKKAVITEFPHSVYLGTTCYEEDSEDSEDYNYWLCGASILNQKIVLTAAHCMYGCGPLSSFSVNMGNVDRNKGFESTVEAYILHEDYTPRKTANDIGVAMIKATIKFKPNIKRIAIMKDPPYYEKSQMAGWGLIDEINSKYDSYLWYIDQYVWKNDECLQVLNKMPSGTVCASSGNSESYSARGDSGSALVVKNYIQIGIVSYKVPNLSRSLVVYTDTGYFYDWIKTNAKKLYCA</sequence>
<dbReference type="PRINTS" id="PR00722">
    <property type="entry name" value="CHYMOTRYPSIN"/>
</dbReference>
<dbReference type="PANTHER" id="PTHR24260:SF136">
    <property type="entry name" value="GH08193P-RELATED"/>
    <property type="match status" value="1"/>
</dbReference>
<evidence type="ECO:0000256" key="2">
    <source>
        <dbReference type="ARBA" id="ARBA00022656"/>
    </source>
</evidence>
<evidence type="ECO:0000256" key="1">
    <source>
        <dbReference type="ARBA" id="ARBA00004239"/>
    </source>
</evidence>
<dbReference type="GO" id="GO:0006508">
    <property type="term" value="P:proteolysis"/>
    <property type="evidence" value="ECO:0007669"/>
    <property type="project" value="InterPro"/>
</dbReference>
<gene>
    <name evidence="9" type="ORF">SPLIT_LOCUS10050</name>
</gene>
<keyword evidence="6" id="KW-1205">Fibrinolytic toxin</keyword>
<keyword evidence="4" id="KW-1199">Hemostasis impairing toxin</keyword>
<dbReference type="InterPro" id="IPR001314">
    <property type="entry name" value="Peptidase_S1A"/>
</dbReference>
<accession>A0A9P0ID87</accession>
<dbReference type="EMBL" id="LR824536">
    <property type="protein sequence ID" value="CAH1644697.1"/>
    <property type="molecule type" value="Genomic_DNA"/>
</dbReference>
<dbReference type="InterPro" id="IPR018114">
    <property type="entry name" value="TRYPSIN_HIS"/>
</dbReference>
<name>A0A9P0ID87_SPOLI</name>
<dbReference type="PROSITE" id="PS00134">
    <property type="entry name" value="TRYPSIN_HIS"/>
    <property type="match status" value="1"/>
</dbReference>
<dbReference type="AlphaFoldDB" id="A0A9P0ID87"/>
<organism evidence="9 10">
    <name type="scientific">Spodoptera littoralis</name>
    <name type="common">Egyptian cotton leafworm</name>
    <dbReference type="NCBI Taxonomy" id="7109"/>
    <lineage>
        <taxon>Eukaryota</taxon>
        <taxon>Metazoa</taxon>
        <taxon>Ecdysozoa</taxon>
        <taxon>Arthropoda</taxon>
        <taxon>Hexapoda</taxon>
        <taxon>Insecta</taxon>
        <taxon>Pterygota</taxon>
        <taxon>Neoptera</taxon>
        <taxon>Endopterygota</taxon>
        <taxon>Lepidoptera</taxon>
        <taxon>Glossata</taxon>
        <taxon>Ditrysia</taxon>
        <taxon>Noctuoidea</taxon>
        <taxon>Noctuidae</taxon>
        <taxon>Amphipyrinae</taxon>
        <taxon>Spodoptera</taxon>
    </lineage>
</organism>
<reference evidence="9" key="1">
    <citation type="submission" date="2022-02" db="EMBL/GenBank/DDBJ databases">
        <authorList>
            <person name="King R."/>
        </authorList>
    </citation>
    <scope>NUCLEOTIDE SEQUENCE</scope>
</reference>
<dbReference type="InterPro" id="IPR009003">
    <property type="entry name" value="Peptidase_S1_PA"/>
</dbReference>
<keyword evidence="3" id="KW-1015">Disulfide bond</keyword>
<dbReference type="PANTHER" id="PTHR24260">
    <property type="match status" value="1"/>
</dbReference>
<comment type="function">
    <text evidence="5">Fibrinolytic activity; shows preferential cleavage of Arg-Gly bonds in all three fibrinogen chains. Contact with the caterpillars causes severe bleeding, due the anticoagulant effect of the protein.</text>
</comment>
<keyword evidence="7" id="KW-0732">Signal</keyword>
<feature type="chain" id="PRO_5040436209" description="Peptidase S1 domain-containing protein" evidence="7">
    <location>
        <begin position="20"/>
        <end position="262"/>
    </location>
</feature>
<evidence type="ECO:0000256" key="3">
    <source>
        <dbReference type="ARBA" id="ARBA00023157"/>
    </source>
</evidence>
<evidence type="ECO:0000259" key="8">
    <source>
        <dbReference type="PROSITE" id="PS50240"/>
    </source>
</evidence>
<dbReference type="GO" id="GO:0005576">
    <property type="term" value="C:extracellular region"/>
    <property type="evidence" value="ECO:0007669"/>
    <property type="project" value="UniProtKB-SubCell"/>
</dbReference>
<feature type="signal peptide" evidence="7">
    <location>
        <begin position="1"/>
        <end position="19"/>
    </location>
</feature>
<keyword evidence="2" id="KW-0800">Toxin</keyword>
<dbReference type="Gene3D" id="2.40.10.10">
    <property type="entry name" value="Trypsin-like serine proteases"/>
    <property type="match status" value="1"/>
</dbReference>
<feature type="domain" description="Peptidase S1" evidence="8">
    <location>
        <begin position="25"/>
        <end position="257"/>
    </location>
</feature>
<dbReference type="SUPFAM" id="SSF50494">
    <property type="entry name" value="Trypsin-like serine proteases"/>
    <property type="match status" value="1"/>
</dbReference>
<comment type="subcellular location">
    <subcellularLocation>
        <location evidence="1">Secreted</location>
        <location evidence="1">Extracellular space</location>
    </subcellularLocation>
</comment>
<evidence type="ECO:0000256" key="7">
    <source>
        <dbReference type="SAM" id="SignalP"/>
    </source>
</evidence>
<dbReference type="InterPro" id="IPR043504">
    <property type="entry name" value="Peptidase_S1_PA_chymotrypsin"/>
</dbReference>